<dbReference type="CDD" id="cd06581">
    <property type="entry name" value="TM_PBP1_LivM_like"/>
    <property type="match status" value="1"/>
</dbReference>
<dbReference type="GO" id="GO:0016887">
    <property type="term" value="F:ATP hydrolysis activity"/>
    <property type="evidence" value="ECO:0007669"/>
    <property type="project" value="InterPro"/>
</dbReference>
<keyword evidence="12" id="KW-1185">Reference proteome</keyword>
<dbReference type="PROSITE" id="PS50893">
    <property type="entry name" value="ABC_TRANSPORTER_2"/>
    <property type="match status" value="1"/>
</dbReference>
<keyword evidence="4 9" id="KW-0812">Transmembrane</keyword>
<dbReference type="Gene3D" id="3.40.50.300">
    <property type="entry name" value="P-loop containing nucleotide triphosphate hydrolases"/>
    <property type="match status" value="1"/>
</dbReference>
<dbReference type="KEGG" id="rhf:EUB48_13310"/>
<keyword evidence="7 9" id="KW-1133">Transmembrane helix</keyword>
<dbReference type="AlphaFoldDB" id="A0A515DCM9"/>
<dbReference type="CDD" id="cd03219">
    <property type="entry name" value="ABC_Mj1267_LivG_branched"/>
    <property type="match status" value="1"/>
</dbReference>
<dbReference type="Proteomes" id="UP000316798">
    <property type="component" value="Chromosome"/>
</dbReference>
<feature type="transmembrane region" description="Helical" evidence="9">
    <location>
        <begin position="16"/>
        <end position="36"/>
    </location>
</feature>
<keyword evidence="5" id="KW-0547">Nucleotide-binding</keyword>
<organism evidence="11 12">
    <name type="scientific">Rhodoferax sediminis</name>
    <dbReference type="NCBI Taxonomy" id="2509614"/>
    <lineage>
        <taxon>Bacteria</taxon>
        <taxon>Pseudomonadati</taxon>
        <taxon>Pseudomonadota</taxon>
        <taxon>Betaproteobacteria</taxon>
        <taxon>Burkholderiales</taxon>
        <taxon>Comamonadaceae</taxon>
        <taxon>Rhodoferax</taxon>
    </lineage>
</organism>
<dbReference type="InterPro" id="IPR032823">
    <property type="entry name" value="BCA_ABC_TP_C"/>
</dbReference>
<proteinExistence type="predicted"/>
<feature type="transmembrane region" description="Helical" evidence="9">
    <location>
        <begin position="92"/>
        <end position="111"/>
    </location>
</feature>
<evidence type="ECO:0000256" key="6">
    <source>
        <dbReference type="ARBA" id="ARBA00022840"/>
    </source>
</evidence>
<evidence type="ECO:0000259" key="10">
    <source>
        <dbReference type="PROSITE" id="PS50893"/>
    </source>
</evidence>
<dbReference type="InterPro" id="IPR001851">
    <property type="entry name" value="ABC_transp_permease"/>
</dbReference>
<dbReference type="InterPro" id="IPR017871">
    <property type="entry name" value="ABC_transporter-like_CS"/>
</dbReference>
<evidence type="ECO:0000256" key="3">
    <source>
        <dbReference type="ARBA" id="ARBA00022475"/>
    </source>
</evidence>
<evidence type="ECO:0000256" key="8">
    <source>
        <dbReference type="ARBA" id="ARBA00023136"/>
    </source>
</evidence>
<evidence type="ECO:0000256" key="4">
    <source>
        <dbReference type="ARBA" id="ARBA00022692"/>
    </source>
</evidence>
<accession>A0A515DCM9</accession>
<name>A0A515DCM9_9BURK</name>
<dbReference type="InterPro" id="IPR051120">
    <property type="entry name" value="ABC_AA/LPS_Transport"/>
</dbReference>
<protein>
    <submittedName>
        <fullName evidence="11">Branched-chain amino acid ABC transporter ATP-binding protein/permease</fullName>
    </submittedName>
</protein>
<dbReference type="EMBL" id="CP035503">
    <property type="protein sequence ID" value="QDL38157.1"/>
    <property type="molecule type" value="Genomic_DNA"/>
</dbReference>
<dbReference type="Pfam" id="PF02653">
    <property type="entry name" value="BPD_transp_2"/>
    <property type="match status" value="1"/>
</dbReference>
<feature type="transmembrane region" description="Helical" evidence="9">
    <location>
        <begin position="42"/>
        <end position="60"/>
    </location>
</feature>
<keyword evidence="2" id="KW-0813">Transport</keyword>
<evidence type="ECO:0000256" key="5">
    <source>
        <dbReference type="ARBA" id="ARBA00022741"/>
    </source>
</evidence>
<feature type="domain" description="ABC transporter" evidence="10">
    <location>
        <begin position="366"/>
        <end position="611"/>
    </location>
</feature>
<reference evidence="11 12" key="1">
    <citation type="submission" date="2019-01" db="EMBL/GenBank/DDBJ databases">
        <title>Genomic insights into a novel species Rhodoferax sp.</title>
        <authorList>
            <person name="Jin L."/>
        </authorList>
    </citation>
    <scope>NUCLEOTIDE SEQUENCE [LARGE SCALE GENOMIC DNA]</scope>
    <source>
        <strain evidence="11 12">CHu59-6-5</strain>
    </source>
</reference>
<gene>
    <name evidence="11" type="ORF">EUB48_13310</name>
</gene>
<comment type="subcellular location">
    <subcellularLocation>
        <location evidence="1">Cell membrane</location>
        <topology evidence="1">Multi-pass membrane protein</topology>
    </subcellularLocation>
</comment>
<evidence type="ECO:0000256" key="2">
    <source>
        <dbReference type="ARBA" id="ARBA00022448"/>
    </source>
</evidence>
<evidence type="ECO:0000313" key="12">
    <source>
        <dbReference type="Proteomes" id="UP000316798"/>
    </source>
</evidence>
<dbReference type="SMART" id="SM00382">
    <property type="entry name" value="AAA"/>
    <property type="match status" value="1"/>
</dbReference>
<dbReference type="PANTHER" id="PTHR45772">
    <property type="entry name" value="CONSERVED COMPONENT OF ABC TRANSPORTER FOR NATURAL AMINO ACIDS-RELATED"/>
    <property type="match status" value="1"/>
</dbReference>
<feature type="transmembrane region" description="Helical" evidence="9">
    <location>
        <begin position="213"/>
        <end position="231"/>
    </location>
</feature>
<dbReference type="PANTHER" id="PTHR45772:SF2">
    <property type="entry name" value="ABC TRANSPORTER ATP-BINDING PROTEIN"/>
    <property type="match status" value="1"/>
</dbReference>
<evidence type="ECO:0000313" key="11">
    <source>
        <dbReference type="EMBL" id="QDL38157.1"/>
    </source>
</evidence>
<evidence type="ECO:0000256" key="7">
    <source>
        <dbReference type="ARBA" id="ARBA00022989"/>
    </source>
</evidence>
<dbReference type="Pfam" id="PF12399">
    <property type="entry name" value="BCA_ABC_TP_C"/>
    <property type="match status" value="1"/>
</dbReference>
<keyword evidence="3" id="KW-1003">Cell membrane</keyword>
<dbReference type="InterPro" id="IPR027417">
    <property type="entry name" value="P-loop_NTPase"/>
</dbReference>
<feature type="transmembrane region" description="Helical" evidence="9">
    <location>
        <begin position="123"/>
        <end position="142"/>
    </location>
</feature>
<evidence type="ECO:0000256" key="1">
    <source>
        <dbReference type="ARBA" id="ARBA00004651"/>
    </source>
</evidence>
<dbReference type="OrthoDB" id="5290247at2"/>
<keyword evidence="8 9" id="KW-0472">Membrane</keyword>
<dbReference type="GO" id="GO:0005886">
    <property type="term" value="C:plasma membrane"/>
    <property type="evidence" value="ECO:0007669"/>
    <property type="project" value="UniProtKB-SubCell"/>
</dbReference>
<keyword evidence="6 11" id="KW-0067">ATP-binding</keyword>
<dbReference type="InterPro" id="IPR003439">
    <property type="entry name" value="ABC_transporter-like_ATP-bd"/>
</dbReference>
<dbReference type="RefSeq" id="WP_142819578.1">
    <property type="nucleotide sequence ID" value="NZ_CP035503.1"/>
</dbReference>
<feature type="transmembrane region" description="Helical" evidence="9">
    <location>
        <begin position="251"/>
        <end position="275"/>
    </location>
</feature>
<dbReference type="FunFam" id="3.40.50.300:FF:000421">
    <property type="entry name" value="Branched-chain amino acid ABC transporter ATP-binding protein"/>
    <property type="match status" value="1"/>
</dbReference>
<dbReference type="GO" id="GO:0015658">
    <property type="term" value="F:branched-chain amino acid transmembrane transporter activity"/>
    <property type="evidence" value="ECO:0007669"/>
    <property type="project" value="InterPro"/>
</dbReference>
<evidence type="ECO:0000256" key="9">
    <source>
        <dbReference type="SAM" id="Phobius"/>
    </source>
</evidence>
<dbReference type="SUPFAM" id="SSF52540">
    <property type="entry name" value="P-loop containing nucleoside triphosphate hydrolases"/>
    <property type="match status" value="1"/>
</dbReference>
<dbReference type="PROSITE" id="PS00211">
    <property type="entry name" value="ABC_TRANSPORTER_1"/>
    <property type="match status" value="1"/>
</dbReference>
<dbReference type="InterPro" id="IPR043428">
    <property type="entry name" value="LivM-like"/>
</dbReference>
<sequence>MAGPTLPRRRFGQTGIVLWLAFMIALAVLPVPVFWITLANYIGMYSLVALGLVLLTGIAGMMSFGQAAFVGLGAYASAVLTTSYGASPWIGLLAGVAVTVLAALALGALTVRLSGHYLPLCTLAWGLSLFYLFGNLTLLGQFDGITGIPPINVFGFELRSGRHIYLLIWLMVALAVMATLNLLDSRSGRAIRALKGGVVMAESCGVNTARTKMLTFVIAAVLAGLSGWLYAHLQRAVNPTPFDLSAGIGYLFMAVVGGAGYVWGALVGAALMTLLSDWLQSVLPALLGQSGNYEVVVTGLLMILLLQRAPAGIWPFLVRAAQWPFRRRRGSAAASAELAPPAGLRAIRHARVLPQRAKPAHGSPVLDVRLARKTFGGLVAVNDVSFSLAAGEIVGLIGPNGAGKSTMFNLVSGVLPLSAGEVHFMGQRVDGRPSRWMARAGMARTFQHVRLMPTMSAIENVTIGAHLRGNKGALAGALRLNRAEEASLFAQARTQLERVGLGSDGLREAGSLALGQQRLLEIARALASDPVLLLLDEPAAGLRHQEKQALATVLRQLRSEGVSVLLVEHDMDFVMGLVDRLVVMDFGSHIAEGVPQDVRLDPAVIEAYLGGVE</sequence>
<dbReference type="Pfam" id="PF00005">
    <property type="entry name" value="ABC_tran"/>
    <property type="match status" value="1"/>
</dbReference>
<dbReference type="InterPro" id="IPR003593">
    <property type="entry name" value="AAA+_ATPase"/>
</dbReference>
<feature type="transmembrane region" description="Helical" evidence="9">
    <location>
        <begin position="295"/>
        <end position="317"/>
    </location>
</feature>
<feature type="transmembrane region" description="Helical" evidence="9">
    <location>
        <begin position="162"/>
        <end position="183"/>
    </location>
</feature>
<dbReference type="GO" id="GO:0005524">
    <property type="term" value="F:ATP binding"/>
    <property type="evidence" value="ECO:0007669"/>
    <property type="project" value="UniProtKB-KW"/>
</dbReference>